<dbReference type="OrthoDB" id="8123886at2759"/>
<evidence type="ECO:0000313" key="3">
    <source>
        <dbReference type="Proteomes" id="UP000499080"/>
    </source>
</evidence>
<evidence type="ECO:0000313" key="2">
    <source>
        <dbReference type="EMBL" id="GBN60354.1"/>
    </source>
</evidence>
<proteinExistence type="predicted"/>
<accession>A0A4Y2Q860</accession>
<reference evidence="1 3" key="1">
    <citation type="journal article" date="2019" name="Sci. Rep.">
        <title>Orb-weaving spider Araneus ventricosus genome elucidates the spidroin gene catalogue.</title>
        <authorList>
            <person name="Kono N."/>
            <person name="Nakamura H."/>
            <person name="Ohtoshi R."/>
            <person name="Moran D.A.P."/>
            <person name="Shinohara A."/>
            <person name="Yoshida Y."/>
            <person name="Fujiwara M."/>
            <person name="Mori M."/>
            <person name="Tomita M."/>
            <person name="Arakawa K."/>
        </authorList>
    </citation>
    <scope>NUCLEOTIDE SEQUENCE [LARGE SCALE GENOMIC DNA]</scope>
</reference>
<comment type="caution">
    <text evidence="1">The sequence shown here is derived from an EMBL/GenBank/DDBJ whole genome shotgun (WGS) entry which is preliminary data.</text>
</comment>
<gene>
    <name evidence="1" type="ORF">AVEN_119741_1</name>
    <name evidence="2" type="ORF">AVEN_162490_1</name>
</gene>
<dbReference type="Proteomes" id="UP000499080">
    <property type="component" value="Unassembled WGS sequence"/>
</dbReference>
<dbReference type="EMBL" id="BGPR01013371">
    <property type="protein sequence ID" value="GBN60348.1"/>
    <property type="molecule type" value="Genomic_DNA"/>
</dbReference>
<evidence type="ECO:0008006" key="4">
    <source>
        <dbReference type="Google" id="ProtNLM"/>
    </source>
</evidence>
<name>A0A4Y2Q860_ARAVE</name>
<sequence>MNKFCSGRTSSAALPRFWSFGSLPSDLKDLRSFELLQTFSALTEDIVTGLVISSDKLKLFPPTIEAHRKIQRQITKDGLKSHTFELNDEKKIKIVLRGLDPEYDVNVIMQELAHQGFAPDLCHPLRHRQSNKNMPLFLVVLPKIAKSKKIYDLEHIGHWKKQTPG</sequence>
<keyword evidence="3" id="KW-1185">Reference proteome</keyword>
<dbReference type="EMBL" id="BGPR01013372">
    <property type="protein sequence ID" value="GBN60354.1"/>
    <property type="molecule type" value="Genomic_DNA"/>
</dbReference>
<protein>
    <recommendedName>
        <fullName evidence="4">Pre-C2HC domain-containing protein</fullName>
    </recommendedName>
</protein>
<organism evidence="1 3">
    <name type="scientific">Araneus ventricosus</name>
    <name type="common">Orbweaver spider</name>
    <name type="synonym">Epeira ventricosa</name>
    <dbReference type="NCBI Taxonomy" id="182803"/>
    <lineage>
        <taxon>Eukaryota</taxon>
        <taxon>Metazoa</taxon>
        <taxon>Ecdysozoa</taxon>
        <taxon>Arthropoda</taxon>
        <taxon>Chelicerata</taxon>
        <taxon>Arachnida</taxon>
        <taxon>Araneae</taxon>
        <taxon>Araneomorphae</taxon>
        <taxon>Entelegynae</taxon>
        <taxon>Araneoidea</taxon>
        <taxon>Araneidae</taxon>
        <taxon>Araneus</taxon>
    </lineage>
</organism>
<dbReference type="AlphaFoldDB" id="A0A4Y2Q860"/>
<evidence type="ECO:0000313" key="1">
    <source>
        <dbReference type="EMBL" id="GBN60348.1"/>
    </source>
</evidence>